<evidence type="ECO:0000256" key="1">
    <source>
        <dbReference type="ARBA" id="ARBA00005805"/>
    </source>
</evidence>
<dbReference type="OrthoDB" id="420518at2759"/>
<dbReference type="GO" id="GO:0036159">
    <property type="term" value="P:inner dynein arm assembly"/>
    <property type="evidence" value="ECO:0007669"/>
    <property type="project" value="InterPro"/>
</dbReference>
<dbReference type="PANTHER" id="PTHR18962:SF0">
    <property type="entry name" value="COILED-COIL DOMAIN-CONTAINING PROTEIN 39"/>
    <property type="match status" value="1"/>
</dbReference>
<feature type="coiled-coil region" evidence="5">
    <location>
        <begin position="352"/>
        <end position="519"/>
    </location>
</feature>
<keyword evidence="6" id="KW-1185">Reference proteome</keyword>
<organism evidence="6 7">
    <name type="scientific">Agrilus planipennis</name>
    <name type="common">Emerald ash borer</name>
    <name type="synonym">Agrilus marcopoli</name>
    <dbReference type="NCBI Taxonomy" id="224129"/>
    <lineage>
        <taxon>Eukaryota</taxon>
        <taxon>Metazoa</taxon>
        <taxon>Ecdysozoa</taxon>
        <taxon>Arthropoda</taxon>
        <taxon>Hexapoda</taxon>
        <taxon>Insecta</taxon>
        <taxon>Pterygota</taxon>
        <taxon>Neoptera</taxon>
        <taxon>Endopterygota</taxon>
        <taxon>Coleoptera</taxon>
        <taxon>Polyphaga</taxon>
        <taxon>Elateriformia</taxon>
        <taxon>Buprestoidea</taxon>
        <taxon>Buprestidae</taxon>
        <taxon>Agrilinae</taxon>
        <taxon>Agrilus</taxon>
    </lineage>
</organism>
<dbReference type="GO" id="GO:0060285">
    <property type="term" value="P:cilium-dependent cell motility"/>
    <property type="evidence" value="ECO:0007669"/>
    <property type="project" value="TreeGrafter"/>
</dbReference>
<evidence type="ECO:0000256" key="3">
    <source>
        <dbReference type="ARBA" id="ARBA00023054"/>
    </source>
</evidence>
<evidence type="ECO:0000256" key="4">
    <source>
        <dbReference type="ARBA" id="ARBA00045182"/>
    </source>
</evidence>
<reference evidence="7" key="1">
    <citation type="submission" date="2025-08" db="UniProtKB">
        <authorList>
            <consortium name="RefSeq"/>
        </authorList>
    </citation>
    <scope>IDENTIFICATION</scope>
    <source>
        <tissue evidence="7">Entire body</tissue>
    </source>
</reference>
<comment type="similarity">
    <text evidence="1">Belongs to the CCDC39 family.</text>
</comment>
<evidence type="ECO:0000313" key="6">
    <source>
        <dbReference type="Proteomes" id="UP000192223"/>
    </source>
</evidence>
<dbReference type="RefSeq" id="XP_018335648.1">
    <property type="nucleotide sequence ID" value="XM_018480146.2"/>
</dbReference>
<comment type="function">
    <text evidence="4">Required for assembly of dynein regulatory complex (DRC) and inner dynein arm (IDA) complexes, which are responsible for ciliary beat regulation, thereby playing a central role in motility in cilia and flagella. Probably acts together with CCDC40 to form a molecular ruler that determines the 96 nanometer (nm) repeat length and arrangements of components in cilia and flagella. Not required for outer dynein arm complexes assembly.</text>
</comment>
<dbReference type="CTD" id="339829"/>
<proteinExistence type="inferred from homology"/>
<evidence type="ECO:0000256" key="5">
    <source>
        <dbReference type="SAM" id="Coils"/>
    </source>
</evidence>
<dbReference type="STRING" id="224129.A0A1W4XT53"/>
<dbReference type="Pfam" id="PF24161">
    <property type="entry name" value="CCDC39"/>
    <property type="match status" value="1"/>
</dbReference>
<sequence length="938" mass="109762">MEQALDIEGWKKGFRIPVANDENQRLQEELEKLILRKRDARTAFENVDEKCNSLKGHLKLVKQQNDENQRLLTIFQQQIDVEESKYHTVTAERQSTIGETKRLTKETDEVTRRQETKKNDLSRTLEKIEKIKAELDWDTEALNTWEESLKIKSDDNELLMKFAKEDRRKISELEIQRKNLQADQIARQNAINKVAADVINSENILQRTGKHLKELRIERQAMIRKWQEAARNLYRQDDNIAKANLEAESVARVTADALEKLEEQNMFYEEQKNNNREIEMEVAEMNTRGSKMRRELDELVQYVISLTNDLSTYRQMLISTANALDSERSRGRMLIKDILNKERKIIYMRNHVQNLRKKLKEITNSSMSAAERANELEKMIEYEQRQANVLAQDVGRIQAKYYRTQQGLVQSQDELKRKEIELSGMQSRIVALKKESQATNNNVVQHKEAVYEIDFKMNHLEAKLAKLEGETNVYDESGVIIQQKYEELVKKFDEVSETRNLLQKQATALQDEMRRLTCAITADDAQTGLLKEKLQEQITYYEVGKKQLVTAGNNSRKKRVDENVLRLRVDQLEKSINREDYLICDIKKYMLQLDTVMRERLIELGTNKEIVNLKRRNVNEEKSRLKRDLSTRLIKVDQLQKKYYMALMCLGKDDSGQPLSVTHFKIKKAQEKYMLQQEGDQLDNKVKKAEKEIIAMENTLKVVNSANVAFRNSVSAIDTEGEELQEQRELENDIFNFNTVLHKNKRRLGKQMKLIESLKIKTNEVITEKKELEEVYNTWETSYVALQNMIAENERKLRKCDRHLEAVIQNLDMAKIDKYNKNLLIRHLQDANKRSLRKLSDLCVQFQEVSSKVHCYLSSYNLEVCSTDTNKLLSISDFESQQSDSTRSYPSLNSKSSTIESLKAHSVTNVMLTFDGNLCPKVCKCPQKRNLRRTQKKF</sequence>
<dbReference type="GO" id="GO:0005930">
    <property type="term" value="C:axoneme"/>
    <property type="evidence" value="ECO:0007669"/>
    <property type="project" value="InterPro"/>
</dbReference>
<evidence type="ECO:0000256" key="2">
    <source>
        <dbReference type="ARBA" id="ARBA00016725"/>
    </source>
</evidence>
<gene>
    <name evidence="7" type="primary">LOC108744404</name>
</gene>
<keyword evidence="3 5" id="KW-0175">Coiled coil</keyword>
<dbReference type="InParanoid" id="A0A1W4XT53"/>
<dbReference type="AlphaFoldDB" id="A0A1W4XT53"/>
<dbReference type="GeneID" id="108744404"/>
<accession>A0A1W4XT53</accession>
<dbReference type="GO" id="GO:0005576">
    <property type="term" value="C:extracellular region"/>
    <property type="evidence" value="ECO:0007669"/>
    <property type="project" value="GOC"/>
</dbReference>
<dbReference type="PANTHER" id="PTHR18962">
    <property type="entry name" value="COILED-COIL DOMAIN-CONTAINING PROTEIN 39"/>
    <property type="match status" value="1"/>
</dbReference>
<dbReference type="GO" id="GO:0060287">
    <property type="term" value="P:epithelial cilium movement involved in determination of left/right asymmetry"/>
    <property type="evidence" value="ECO:0007669"/>
    <property type="project" value="TreeGrafter"/>
</dbReference>
<feature type="coiled-coil region" evidence="5">
    <location>
        <begin position="251"/>
        <end position="288"/>
    </location>
</feature>
<dbReference type="Proteomes" id="UP000192223">
    <property type="component" value="Unplaced"/>
</dbReference>
<evidence type="ECO:0000313" key="7">
    <source>
        <dbReference type="RefSeq" id="XP_018335648.1"/>
    </source>
</evidence>
<name>A0A1W4XT53_AGRPL</name>
<dbReference type="InterPro" id="IPR033290">
    <property type="entry name" value="CCDC39"/>
</dbReference>
<dbReference type="KEGG" id="apln:108744404"/>
<protein>
    <recommendedName>
        <fullName evidence="2">Coiled-coil domain-containing protein 39</fullName>
    </recommendedName>
</protein>
<feature type="coiled-coil region" evidence="5">
    <location>
        <begin position="16"/>
        <end position="43"/>
    </location>
</feature>
<feature type="coiled-coil region" evidence="5">
    <location>
        <begin position="672"/>
        <end position="706"/>
    </location>
</feature>
<dbReference type="FunCoup" id="A0A1W4XT53">
    <property type="interactions" value="137"/>
</dbReference>